<evidence type="ECO:0000259" key="6">
    <source>
        <dbReference type="Pfam" id="PF08281"/>
    </source>
</evidence>
<dbReference type="InterPro" id="IPR013325">
    <property type="entry name" value="RNA_pol_sigma_r2"/>
</dbReference>
<evidence type="ECO:0000313" key="7">
    <source>
        <dbReference type="EMBL" id="TYK31982.1"/>
    </source>
</evidence>
<keyword evidence="3" id="KW-0731">Sigma factor</keyword>
<dbReference type="InterPro" id="IPR014327">
    <property type="entry name" value="RNA_pol_sigma70_bacteroid"/>
</dbReference>
<dbReference type="InterPro" id="IPR013324">
    <property type="entry name" value="RNA_pol_sigma_r3/r4-like"/>
</dbReference>
<dbReference type="NCBIfam" id="TIGR02937">
    <property type="entry name" value="sigma70-ECF"/>
    <property type="match status" value="1"/>
</dbReference>
<dbReference type="Pfam" id="PF04542">
    <property type="entry name" value="Sigma70_r2"/>
    <property type="match status" value="1"/>
</dbReference>
<dbReference type="Pfam" id="PF08281">
    <property type="entry name" value="Sigma70_r4_2"/>
    <property type="match status" value="1"/>
</dbReference>
<dbReference type="SUPFAM" id="SSF88946">
    <property type="entry name" value="Sigma2 domain of RNA polymerase sigma factors"/>
    <property type="match status" value="1"/>
</dbReference>
<keyword evidence="8" id="KW-1185">Reference proteome</keyword>
<feature type="domain" description="RNA polymerase sigma-70 region 2" evidence="5">
    <location>
        <begin position="31"/>
        <end position="91"/>
    </location>
</feature>
<dbReference type="GO" id="GO:0006352">
    <property type="term" value="P:DNA-templated transcription initiation"/>
    <property type="evidence" value="ECO:0007669"/>
    <property type="project" value="InterPro"/>
</dbReference>
<dbReference type="GO" id="GO:0003677">
    <property type="term" value="F:DNA binding"/>
    <property type="evidence" value="ECO:0007669"/>
    <property type="project" value="InterPro"/>
</dbReference>
<dbReference type="InterPro" id="IPR013249">
    <property type="entry name" value="RNA_pol_sigma70_r4_t2"/>
</dbReference>
<dbReference type="PANTHER" id="PTHR43133">
    <property type="entry name" value="RNA POLYMERASE ECF-TYPE SIGMA FACTO"/>
    <property type="match status" value="1"/>
</dbReference>
<protein>
    <submittedName>
        <fullName evidence="7">RNA polymerase sigma-70 factor</fullName>
    </submittedName>
</protein>
<dbReference type="InterPro" id="IPR036388">
    <property type="entry name" value="WH-like_DNA-bd_sf"/>
</dbReference>
<proteinExistence type="inferred from homology"/>
<evidence type="ECO:0000259" key="5">
    <source>
        <dbReference type="Pfam" id="PF04542"/>
    </source>
</evidence>
<dbReference type="Gene3D" id="1.10.10.10">
    <property type="entry name" value="Winged helix-like DNA-binding domain superfamily/Winged helix DNA-binding domain"/>
    <property type="match status" value="1"/>
</dbReference>
<dbReference type="Gene3D" id="1.10.1740.10">
    <property type="match status" value="1"/>
</dbReference>
<evidence type="ECO:0000256" key="3">
    <source>
        <dbReference type="ARBA" id="ARBA00023082"/>
    </source>
</evidence>
<keyword evidence="4" id="KW-0804">Transcription</keyword>
<evidence type="ECO:0000256" key="1">
    <source>
        <dbReference type="ARBA" id="ARBA00010641"/>
    </source>
</evidence>
<accession>A0A5D3F8J3</accession>
<dbReference type="EMBL" id="VKLW01000045">
    <property type="protein sequence ID" value="TYK31982.1"/>
    <property type="molecule type" value="Genomic_DNA"/>
</dbReference>
<dbReference type="NCBIfam" id="TIGR02985">
    <property type="entry name" value="Sig70_bacteroi1"/>
    <property type="match status" value="1"/>
</dbReference>
<evidence type="ECO:0000256" key="4">
    <source>
        <dbReference type="ARBA" id="ARBA00023163"/>
    </source>
</evidence>
<dbReference type="Proteomes" id="UP000324383">
    <property type="component" value="Unassembled WGS sequence"/>
</dbReference>
<dbReference type="AlphaFoldDB" id="A0A5D3F8J3"/>
<evidence type="ECO:0000256" key="2">
    <source>
        <dbReference type="ARBA" id="ARBA00023015"/>
    </source>
</evidence>
<dbReference type="SUPFAM" id="SSF88659">
    <property type="entry name" value="Sigma3 and sigma4 domains of RNA polymerase sigma factors"/>
    <property type="match status" value="1"/>
</dbReference>
<dbReference type="InterPro" id="IPR039425">
    <property type="entry name" value="RNA_pol_sigma-70-like"/>
</dbReference>
<comment type="similarity">
    <text evidence="1">Belongs to the sigma-70 factor family. ECF subfamily.</text>
</comment>
<dbReference type="PANTHER" id="PTHR43133:SF46">
    <property type="entry name" value="RNA POLYMERASE SIGMA-70 FACTOR ECF SUBFAMILY"/>
    <property type="match status" value="1"/>
</dbReference>
<dbReference type="RefSeq" id="WP_148730927.1">
    <property type="nucleotide sequence ID" value="NZ_VKLW01000045.1"/>
</dbReference>
<dbReference type="InterPro" id="IPR007627">
    <property type="entry name" value="RNA_pol_sigma70_r2"/>
</dbReference>
<keyword evidence="2" id="KW-0805">Transcription regulation</keyword>
<gene>
    <name evidence="7" type="ORF">FNJ60_14100</name>
</gene>
<organism evidence="7 8">
    <name type="scientific">Bacteroides pyogenes</name>
    <dbReference type="NCBI Taxonomy" id="310300"/>
    <lineage>
        <taxon>Bacteria</taxon>
        <taxon>Pseudomonadati</taxon>
        <taxon>Bacteroidota</taxon>
        <taxon>Bacteroidia</taxon>
        <taxon>Bacteroidales</taxon>
        <taxon>Bacteroidaceae</taxon>
        <taxon>Bacteroides</taxon>
    </lineage>
</organism>
<evidence type="ECO:0000313" key="8">
    <source>
        <dbReference type="Proteomes" id="UP000324383"/>
    </source>
</evidence>
<name>A0A5D3F8J3_9BACE</name>
<dbReference type="InterPro" id="IPR014284">
    <property type="entry name" value="RNA_pol_sigma-70_dom"/>
</dbReference>
<comment type="caution">
    <text evidence="7">The sequence shown here is derived from an EMBL/GenBank/DDBJ whole genome shotgun (WGS) entry which is preliminary data.</text>
</comment>
<sequence length="192" mass="22222">MNSKQRTEDEYLILEQLSKGDSEAFRKLYLFYYDRLFHFALTFLHSEPASEDVISDIFFNLWKDRYTLPSIPNLQAYLYQAVRNGCLNVLKSGYVSKRDELPDTDLQVTVSPASPLDELAYKELTDAIAKAVVSLPERCRLIFRMAKEDGMNHKEIAEALNVKLCTVERQLLLAKAKIRKSIEPFLDPHEEE</sequence>
<reference evidence="7 8" key="1">
    <citation type="submission" date="2019-07" db="EMBL/GenBank/DDBJ databases">
        <title>Draft Genome Sequences of Bacteroides pyogenes Strains Isolated from the Uterus Holstein Dairy Cows with Metritis.</title>
        <authorList>
            <person name="Cunha F."/>
            <person name="Galvao K.N."/>
            <person name="Jeon S.J."/>
            <person name="Jeong K.C."/>
        </authorList>
    </citation>
    <scope>NUCLEOTIDE SEQUENCE [LARGE SCALE GENOMIC DNA]</scope>
    <source>
        <strain evidence="7 8">KG-31</strain>
    </source>
</reference>
<dbReference type="GO" id="GO:0016987">
    <property type="term" value="F:sigma factor activity"/>
    <property type="evidence" value="ECO:0007669"/>
    <property type="project" value="UniProtKB-KW"/>
</dbReference>
<feature type="domain" description="RNA polymerase sigma factor 70 region 4 type 2" evidence="6">
    <location>
        <begin position="126"/>
        <end position="178"/>
    </location>
</feature>